<protein>
    <submittedName>
        <fullName evidence="1">Uncharacterized protein</fullName>
    </submittedName>
</protein>
<dbReference type="InterPro" id="IPR007487">
    <property type="entry name" value="ABC_transpt-TYRBP-like"/>
</dbReference>
<name>A0A9E4KCW1_9GAMM</name>
<proteinExistence type="predicted"/>
<dbReference type="EMBL" id="JAEPCM010000447">
    <property type="protein sequence ID" value="MCG7947206.1"/>
    <property type="molecule type" value="Genomic_DNA"/>
</dbReference>
<dbReference type="Gene3D" id="3.40.50.2300">
    <property type="match status" value="2"/>
</dbReference>
<accession>A0A9E4KCW1</accession>
<organism evidence="1 2">
    <name type="scientific">Candidatus Thiodiazotropha taylori</name>
    <dbReference type="NCBI Taxonomy" id="2792791"/>
    <lineage>
        <taxon>Bacteria</taxon>
        <taxon>Pseudomonadati</taxon>
        <taxon>Pseudomonadota</taxon>
        <taxon>Gammaproteobacteria</taxon>
        <taxon>Chromatiales</taxon>
        <taxon>Sedimenticolaceae</taxon>
        <taxon>Candidatus Thiodiazotropha</taxon>
    </lineage>
</organism>
<dbReference type="PANTHER" id="PTHR35271:SF1">
    <property type="entry name" value="ABC TRANSPORTER, SUBSTRATE-BINDING LIPOPROTEIN"/>
    <property type="match status" value="1"/>
</dbReference>
<dbReference type="PANTHER" id="PTHR35271">
    <property type="entry name" value="ABC TRANSPORTER, SUBSTRATE-BINDING LIPOPROTEIN-RELATED"/>
    <property type="match status" value="1"/>
</dbReference>
<dbReference type="Proteomes" id="UP000886667">
    <property type="component" value="Unassembled WGS sequence"/>
</dbReference>
<sequence length="324" mass="36682">MSSVRFKLELQSKITLIFILFFLPFGAFSSSKCLYISSYHQGYAWSDGVERGLRKSIGDQCELKQIDMDTKRHKDEAHKQQAAKDARDLILSWKPDVVITADDNAAKYVIKPYFKDHEIPFVFCGINWNVDAYGFPYSNTTGMVEVAPIDVLFNKARSIRIGAERAVYLGADTLTEKKNAARFEGMAENIGLLLDRRLVSTTAEWLAAYEEAQEYDFVIIGSNSGINDWDETEVIDRLKRTTHSLSLTTHNWMMPYSVLGFTKIPEEHGEWAAKAALAILDGVAPTDIPIVSNRKWEIWVNHSILMVSGLKLPDPLVRKAKKIQ</sequence>
<comment type="caution">
    <text evidence="1">The sequence shown here is derived from an EMBL/GenBank/DDBJ whole genome shotgun (WGS) entry which is preliminary data.</text>
</comment>
<gene>
    <name evidence="1" type="ORF">JAZ07_12750</name>
</gene>
<evidence type="ECO:0000313" key="1">
    <source>
        <dbReference type="EMBL" id="MCG7947206.1"/>
    </source>
</evidence>
<dbReference type="AlphaFoldDB" id="A0A9E4KCW1"/>
<reference evidence="1" key="1">
    <citation type="journal article" date="2021" name="Proc. Natl. Acad. Sci. U.S.A.">
        <title>Global biogeography of chemosynthetic symbionts reveals both localized and globally distributed symbiont groups. .</title>
        <authorList>
            <person name="Osvatic J.T."/>
            <person name="Wilkins L.G.E."/>
            <person name="Leibrecht L."/>
            <person name="Leray M."/>
            <person name="Zauner S."/>
            <person name="Polzin J."/>
            <person name="Camacho Y."/>
            <person name="Gros O."/>
            <person name="van Gils J.A."/>
            <person name="Eisen J.A."/>
            <person name="Petersen J.M."/>
            <person name="Yuen B."/>
        </authorList>
    </citation>
    <scope>NUCLEOTIDE SEQUENCE</scope>
    <source>
        <strain evidence="1">MAGclacostrist064TRANS</strain>
    </source>
</reference>
<evidence type="ECO:0000313" key="2">
    <source>
        <dbReference type="Proteomes" id="UP000886667"/>
    </source>
</evidence>